<comment type="caution">
    <text evidence="6">The sequence shown here is derived from an EMBL/GenBank/DDBJ whole genome shotgun (WGS) entry which is preliminary data.</text>
</comment>
<reference evidence="6 7" key="1">
    <citation type="submission" date="2016-04" db="EMBL/GenBank/DDBJ databases">
        <title>The genome of Intoshia linei affirms orthonectids as highly simplified spiralians.</title>
        <authorList>
            <person name="Mikhailov K.V."/>
            <person name="Slusarev G.S."/>
            <person name="Nikitin M.A."/>
            <person name="Logacheva M.D."/>
            <person name="Penin A."/>
            <person name="Aleoshin V."/>
            <person name="Panchin Y.V."/>
        </authorList>
    </citation>
    <scope>NUCLEOTIDE SEQUENCE [LARGE SCALE GENOMIC DNA]</scope>
    <source>
        <strain evidence="6">Intl2013</strain>
        <tissue evidence="6">Whole animal</tissue>
    </source>
</reference>
<dbReference type="Proteomes" id="UP000078046">
    <property type="component" value="Unassembled WGS sequence"/>
</dbReference>
<keyword evidence="4" id="KW-0539">Nucleus</keyword>
<evidence type="ECO:0000256" key="3">
    <source>
        <dbReference type="ARBA" id="ARBA00021347"/>
    </source>
</evidence>
<comment type="subcellular location">
    <subcellularLocation>
        <location evidence="1">Nucleus</location>
    </subcellularLocation>
</comment>
<dbReference type="Gene3D" id="3.30.710.10">
    <property type="entry name" value="Potassium Channel Kv1.1, Chain A"/>
    <property type="match status" value="1"/>
</dbReference>
<protein>
    <recommendedName>
        <fullName evidence="3">Elongin-C</fullName>
    </recommendedName>
</protein>
<feature type="domain" description="SKP1 component POZ" evidence="5">
    <location>
        <begin position="34"/>
        <end position="94"/>
    </location>
</feature>
<organism evidence="6 7">
    <name type="scientific">Intoshia linei</name>
    <dbReference type="NCBI Taxonomy" id="1819745"/>
    <lineage>
        <taxon>Eukaryota</taxon>
        <taxon>Metazoa</taxon>
        <taxon>Spiralia</taxon>
        <taxon>Lophotrochozoa</taxon>
        <taxon>Mesozoa</taxon>
        <taxon>Orthonectida</taxon>
        <taxon>Rhopaluridae</taxon>
        <taxon>Intoshia</taxon>
    </lineage>
</organism>
<dbReference type="InterPro" id="IPR011333">
    <property type="entry name" value="SKP1/BTB/POZ_sf"/>
</dbReference>
<evidence type="ECO:0000256" key="2">
    <source>
        <dbReference type="ARBA" id="ARBA00009993"/>
    </source>
</evidence>
<dbReference type="PANTHER" id="PTHR20648">
    <property type="entry name" value="ELONGIN-C"/>
    <property type="match status" value="1"/>
</dbReference>
<evidence type="ECO:0000259" key="5">
    <source>
        <dbReference type="Pfam" id="PF03931"/>
    </source>
</evidence>
<keyword evidence="7" id="KW-1185">Reference proteome</keyword>
<dbReference type="Pfam" id="PF03931">
    <property type="entry name" value="Skp1_POZ"/>
    <property type="match status" value="1"/>
</dbReference>
<sequence length="127" mass="14427">MSDKSIEVSKVSEKPDSVDKFKVDQSEVTPPQYVRLVSNDDHEFFIKSRYASTSSTIKSILSCAANIEDNQSNQIFLKEIPSHILIKVCQYFMYKIKYAECAGDIPEFHIPPNIALELLMAANYLDC</sequence>
<dbReference type="InterPro" id="IPR039948">
    <property type="entry name" value="ELC1"/>
</dbReference>
<dbReference type="OrthoDB" id="249087at2759"/>
<gene>
    <name evidence="6" type="ORF">A3Q56_00785</name>
</gene>
<evidence type="ECO:0000313" key="6">
    <source>
        <dbReference type="EMBL" id="OAF71439.1"/>
    </source>
</evidence>
<comment type="similarity">
    <text evidence="2">Belongs to the SKP1 family.</text>
</comment>
<evidence type="ECO:0000256" key="4">
    <source>
        <dbReference type="ARBA" id="ARBA00023242"/>
    </source>
</evidence>
<dbReference type="InterPro" id="IPR016073">
    <property type="entry name" value="Skp1_comp_POZ"/>
</dbReference>
<dbReference type="CDD" id="cd18321">
    <property type="entry name" value="BTB_POZ_EloC"/>
    <property type="match status" value="1"/>
</dbReference>
<dbReference type="InterPro" id="IPR001232">
    <property type="entry name" value="SKP1-like"/>
</dbReference>
<dbReference type="FunFam" id="3.30.710.10:FF:000035">
    <property type="entry name" value="Elongin C transcription elongation factor"/>
    <property type="match status" value="1"/>
</dbReference>
<proteinExistence type="inferred from homology"/>
<evidence type="ECO:0000256" key="1">
    <source>
        <dbReference type="ARBA" id="ARBA00004123"/>
    </source>
</evidence>
<evidence type="ECO:0000313" key="7">
    <source>
        <dbReference type="Proteomes" id="UP000078046"/>
    </source>
</evidence>
<dbReference type="AlphaFoldDB" id="A0A177BAU4"/>
<accession>A0A177BAU4</accession>
<dbReference type="SMART" id="SM00512">
    <property type="entry name" value="Skp1"/>
    <property type="match status" value="1"/>
</dbReference>
<dbReference type="EMBL" id="LWCA01000051">
    <property type="protein sequence ID" value="OAF71439.1"/>
    <property type="molecule type" value="Genomic_DNA"/>
</dbReference>
<dbReference type="GO" id="GO:0006511">
    <property type="term" value="P:ubiquitin-dependent protein catabolic process"/>
    <property type="evidence" value="ECO:0007669"/>
    <property type="project" value="InterPro"/>
</dbReference>
<name>A0A177BAU4_9BILA</name>
<dbReference type="SUPFAM" id="SSF54695">
    <property type="entry name" value="POZ domain"/>
    <property type="match status" value="1"/>
</dbReference>
<dbReference type="GO" id="GO:0005634">
    <property type="term" value="C:nucleus"/>
    <property type="evidence" value="ECO:0007669"/>
    <property type="project" value="UniProtKB-SubCell"/>
</dbReference>